<dbReference type="Pfam" id="PF01546">
    <property type="entry name" value="Peptidase_M20"/>
    <property type="match status" value="1"/>
</dbReference>
<gene>
    <name evidence="3" type="ORF">FcAc13_06775</name>
</gene>
<dbReference type="Gene3D" id="3.40.630.10">
    <property type="entry name" value="Zn peptidases"/>
    <property type="match status" value="2"/>
</dbReference>
<dbReference type="InterPro" id="IPR002933">
    <property type="entry name" value="Peptidase_M20"/>
</dbReference>
<accession>A0ABR7QY71</accession>
<dbReference type="EMBL" id="JABURY010000015">
    <property type="protein sequence ID" value="MBC9131011.1"/>
    <property type="molecule type" value="Genomic_DNA"/>
</dbReference>
<dbReference type="CDD" id="cd03890">
    <property type="entry name" value="M20_pepD"/>
    <property type="match status" value="1"/>
</dbReference>
<evidence type="ECO:0000313" key="3">
    <source>
        <dbReference type="EMBL" id="MBC9131011.1"/>
    </source>
</evidence>
<dbReference type="PANTHER" id="PTHR43501:SF1">
    <property type="entry name" value="CYTOSOL NON-SPECIFIC DIPEPTIDASE"/>
    <property type="match status" value="1"/>
</dbReference>
<dbReference type="Proteomes" id="UP000651208">
    <property type="component" value="Unassembled WGS sequence"/>
</dbReference>
<reference evidence="3 4" key="1">
    <citation type="submission" date="2020-06" db="EMBL/GenBank/DDBJ databases">
        <title>Frischella cerana isolated from Apis cerana gut homogenate.</title>
        <authorList>
            <person name="Wolter L.A."/>
            <person name="Suenami S."/>
            <person name="Miyazaki R."/>
        </authorList>
    </citation>
    <scope>NUCLEOTIDE SEQUENCE [LARGE SCALE GENOMIC DNA]</scope>
    <source>
        <strain evidence="3 4">Ac13</strain>
    </source>
</reference>
<dbReference type="InterPro" id="IPR011650">
    <property type="entry name" value="Peptidase_M20_dimer"/>
</dbReference>
<dbReference type="NCBIfam" id="TIGR01893">
    <property type="entry name" value="aa-his-dipept"/>
    <property type="match status" value="1"/>
</dbReference>
<feature type="domain" description="Peptidase M20 dimerisation" evidence="2">
    <location>
        <begin position="208"/>
        <end position="293"/>
    </location>
</feature>
<keyword evidence="1" id="KW-0378">Hydrolase</keyword>
<dbReference type="PIRSF" id="PIRSF016599">
    <property type="entry name" value="Xaa-His_dipept"/>
    <property type="match status" value="1"/>
</dbReference>
<protein>
    <submittedName>
        <fullName evidence="3">Aminoacyl-histidine dipeptidase</fullName>
    </submittedName>
</protein>
<organism evidence="3 4">
    <name type="scientific">Frischella japonica</name>
    <dbReference type="NCBI Taxonomy" id="2741544"/>
    <lineage>
        <taxon>Bacteria</taxon>
        <taxon>Pseudomonadati</taxon>
        <taxon>Pseudomonadota</taxon>
        <taxon>Gammaproteobacteria</taxon>
        <taxon>Orbales</taxon>
        <taxon>Orbaceae</taxon>
        <taxon>Frischella</taxon>
    </lineage>
</organism>
<dbReference type="Pfam" id="PF07687">
    <property type="entry name" value="M20_dimer"/>
    <property type="match status" value="1"/>
</dbReference>
<name>A0ABR7QY71_9GAMM</name>
<evidence type="ECO:0000259" key="2">
    <source>
        <dbReference type="Pfam" id="PF07687"/>
    </source>
</evidence>
<proteinExistence type="predicted"/>
<dbReference type="PRINTS" id="PR00934">
    <property type="entry name" value="XHISDIPTASE"/>
</dbReference>
<sequence length="489" mass="54379">MIMLTSLKPNSLWVIFNQICQIPHPSHHEQMITKYLVDFANRHKIECHLDKVGNVLLRKPATNGMEHIPSIALQAHMDMVPQKNEETQHDFLVDPIKPYIDGEWVKAKGTTLGADNGVGLASALAVLIDPEVEHGPIEVLITVSEETGMVGAFGLQPNWLQSHYLINTDSEDEGEIFTGCAGGVDFKSTFAINYAVIPEVHDTFLRLSLKGLKGGHSGCDIHLGRGNAIKLLVRFFAEYAQEINFRLADFYGGSLRNAIPREAFAEISLNRQDLAKFQSLITQYHQVLESELNHVEPSIQFIATEISQDKLKRVLNADHQQKLINWLNSAPNGVIRMCDNMPTVVETSLNLGIVDIKENQISAYFLIRSQVDSAKDAVVATLISHSQLANANYEISGGYSGWTPNLDSQLLKLAEGKYNQIFAQKAKIMIIHAGLECGLFTKHYPHLDMISIGPTIVSPHSPDEKVNIQSVEKYWSLLCAILKSADQLK</sequence>
<dbReference type="SUPFAM" id="SSF53187">
    <property type="entry name" value="Zn-dependent exopeptidases"/>
    <property type="match status" value="1"/>
</dbReference>
<dbReference type="InterPro" id="IPR001160">
    <property type="entry name" value="Peptidase_M20C"/>
</dbReference>
<evidence type="ECO:0000313" key="4">
    <source>
        <dbReference type="Proteomes" id="UP000651208"/>
    </source>
</evidence>
<evidence type="ECO:0000256" key="1">
    <source>
        <dbReference type="ARBA" id="ARBA00022801"/>
    </source>
</evidence>
<comment type="caution">
    <text evidence="3">The sequence shown here is derived from an EMBL/GenBank/DDBJ whole genome shotgun (WGS) entry which is preliminary data.</text>
</comment>
<dbReference type="PANTHER" id="PTHR43501">
    <property type="entry name" value="CYTOSOL NON-SPECIFIC DIPEPTIDASE"/>
    <property type="match status" value="1"/>
</dbReference>
<keyword evidence="4" id="KW-1185">Reference proteome</keyword>